<dbReference type="SUPFAM" id="SSF55961">
    <property type="entry name" value="Bet v1-like"/>
    <property type="match status" value="1"/>
</dbReference>
<organism evidence="1 2">
    <name type="scientific">Halorarum salinum</name>
    <dbReference type="NCBI Taxonomy" id="2743089"/>
    <lineage>
        <taxon>Archaea</taxon>
        <taxon>Methanobacteriati</taxon>
        <taxon>Methanobacteriota</taxon>
        <taxon>Stenosarchaea group</taxon>
        <taxon>Halobacteria</taxon>
        <taxon>Halobacteriales</taxon>
        <taxon>Haloferacaceae</taxon>
        <taxon>Halorarum</taxon>
    </lineage>
</organism>
<dbReference type="PANTHER" id="PTHR38588">
    <property type="entry name" value="BLL0334 PROTEIN"/>
    <property type="match status" value="1"/>
</dbReference>
<accession>A0A7D5L8D5</accession>
<dbReference type="KEGG" id="halu:HUG12_00485"/>
<dbReference type="InterPro" id="IPR010419">
    <property type="entry name" value="CO_DH_gsu"/>
</dbReference>
<evidence type="ECO:0000313" key="1">
    <source>
        <dbReference type="EMBL" id="QLG60312.1"/>
    </source>
</evidence>
<name>A0A7D5L8D5_9EURY</name>
<evidence type="ECO:0008006" key="3">
    <source>
        <dbReference type="Google" id="ProtNLM"/>
    </source>
</evidence>
<evidence type="ECO:0000313" key="2">
    <source>
        <dbReference type="Proteomes" id="UP000509626"/>
    </source>
</evidence>
<proteinExistence type="predicted"/>
<gene>
    <name evidence="1" type="ORF">HUG12_00485</name>
</gene>
<dbReference type="EMBL" id="CP058579">
    <property type="protein sequence ID" value="QLG60312.1"/>
    <property type="molecule type" value="Genomic_DNA"/>
</dbReference>
<dbReference type="AlphaFoldDB" id="A0A7D5L8D5"/>
<protein>
    <recommendedName>
        <fullName evidence="3">Carbon monoxide dehydrogenase subunit G</fullName>
    </recommendedName>
</protein>
<dbReference type="RefSeq" id="WP_179266898.1">
    <property type="nucleotide sequence ID" value="NZ_CP058579.1"/>
</dbReference>
<dbReference type="Gene3D" id="3.30.530.20">
    <property type="match status" value="1"/>
</dbReference>
<dbReference type="OrthoDB" id="194810at2157"/>
<dbReference type="Proteomes" id="UP000509626">
    <property type="component" value="Chromosome"/>
</dbReference>
<dbReference type="PANTHER" id="PTHR38588:SF1">
    <property type="entry name" value="BLL0334 PROTEIN"/>
    <property type="match status" value="1"/>
</dbReference>
<sequence length="163" mass="17745">MVQYNGSMPEVTREFNIGVPVAETWDFFMTPDKMAPCVPGCESVEELEEDIFDAKIGVEVAYTSLTFDAHIEITDKDPSNFAAVEAEASPAGRMPGSATVDGDLEMAEGEDHTTEGEITIEFAIRGRLGSLGESAFKHQCDKLTDEFLANVKEELEGAKVTTE</sequence>
<dbReference type="GeneID" id="56035890"/>
<keyword evidence="2" id="KW-1185">Reference proteome</keyword>
<dbReference type="Pfam" id="PF06240">
    <property type="entry name" value="COXG"/>
    <property type="match status" value="1"/>
</dbReference>
<reference evidence="1 2" key="1">
    <citation type="submission" date="2020-06" db="EMBL/GenBank/DDBJ databases">
        <title>NJ-3-1, isolated from saline soil.</title>
        <authorList>
            <person name="Cui H.L."/>
            <person name="Shi X."/>
        </authorList>
    </citation>
    <scope>NUCLEOTIDE SEQUENCE [LARGE SCALE GENOMIC DNA]</scope>
    <source>
        <strain evidence="1 2">NJ-3-1</strain>
    </source>
</reference>
<dbReference type="InterPro" id="IPR023393">
    <property type="entry name" value="START-like_dom_sf"/>
</dbReference>